<dbReference type="HOGENOM" id="CLU_047155_2_0_5"/>
<dbReference type="GO" id="GO:0003746">
    <property type="term" value="F:translation elongation factor activity"/>
    <property type="evidence" value="ECO:0007669"/>
    <property type="project" value="UniProtKB-UniRule"/>
</dbReference>
<dbReference type="CDD" id="cd14275">
    <property type="entry name" value="UBA_EF-Ts"/>
    <property type="match status" value="1"/>
</dbReference>
<dbReference type="InterPro" id="IPR036402">
    <property type="entry name" value="EF-Ts_dimer_sf"/>
</dbReference>
<dbReference type="eggNOG" id="COG0264">
    <property type="taxonomic scope" value="Bacteria"/>
</dbReference>
<dbReference type="PATRIC" id="fig|1150469.3.peg.193"/>
<reference evidence="10 11" key="1">
    <citation type="submission" date="2012-02" db="EMBL/GenBank/DDBJ databases">
        <title>Shotgun genome sequence of Phaeospirillum photometricum DSM 122.</title>
        <authorList>
            <person name="Duquesne K."/>
            <person name="Sturgis J."/>
        </authorList>
    </citation>
    <scope>NUCLEOTIDE SEQUENCE [LARGE SCALE GENOMIC DNA]</scope>
    <source>
        <strain evidence="11">DSM122</strain>
    </source>
</reference>
<dbReference type="EMBL" id="HE663493">
    <property type="protein sequence ID" value="CCG06772.1"/>
    <property type="molecule type" value="Genomic_DNA"/>
</dbReference>
<gene>
    <name evidence="6 10" type="primary">tsf</name>
    <name evidence="10" type="ORF">RSPPHO_00146</name>
</gene>
<evidence type="ECO:0000256" key="5">
    <source>
        <dbReference type="ARBA" id="ARBA00022917"/>
    </source>
</evidence>
<dbReference type="Gene3D" id="1.10.8.10">
    <property type="entry name" value="DNA helicase RuvA subunit, C-terminal domain"/>
    <property type="match status" value="1"/>
</dbReference>
<protein>
    <recommendedName>
        <fullName evidence="2 6">Elongation factor Ts</fullName>
        <shortName evidence="6">EF-Ts</shortName>
    </recommendedName>
</protein>
<feature type="region of interest" description="Involved in Mg(2+) ion dislocation from EF-Tu" evidence="6">
    <location>
        <begin position="96"/>
        <end position="99"/>
    </location>
</feature>
<dbReference type="Gene3D" id="3.30.479.20">
    <property type="entry name" value="Elongation factor Ts, dimerisation domain"/>
    <property type="match status" value="2"/>
</dbReference>
<evidence type="ECO:0000256" key="6">
    <source>
        <dbReference type="HAMAP-Rule" id="MF_00050"/>
    </source>
</evidence>
<name>H6SM89_PARPM</name>
<evidence type="ECO:0000259" key="9">
    <source>
        <dbReference type="Pfam" id="PF00889"/>
    </source>
</evidence>
<dbReference type="NCBIfam" id="TIGR00116">
    <property type="entry name" value="tsf"/>
    <property type="match status" value="1"/>
</dbReference>
<dbReference type="HAMAP" id="MF_00050">
    <property type="entry name" value="EF_Ts"/>
    <property type="match status" value="1"/>
</dbReference>
<evidence type="ECO:0000256" key="3">
    <source>
        <dbReference type="ARBA" id="ARBA00022490"/>
    </source>
</evidence>
<dbReference type="PROSITE" id="PS01126">
    <property type="entry name" value="EF_TS_1"/>
    <property type="match status" value="1"/>
</dbReference>
<dbReference type="FunFam" id="1.10.8.10:FF:000001">
    <property type="entry name" value="Elongation factor Ts"/>
    <property type="match status" value="1"/>
</dbReference>
<evidence type="ECO:0000313" key="10">
    <source>
        <dbReference type="EMBL" id="CCG06772.1"/>
    </source>
</evidence>
<dbReference type="InterPro" id="IPR018101">
    <property type="entry name" value="Transl_elong_Ts_CS"/>
</dbReference>
<evidence type="ECO:0000256" key="4">
    <source>
        <dbReference type="ARBA" id="ARBA00022768"/>
    </source>
</evidence>
<evidence type="ECO:0000313" key="11">
    <source>
        <dbReference type="Proteomes" id="UP000033220"/>
    </source>
</evidence>
<accession>H6SM89</accession>
<dbReference type="PANTHER" id="PTHR11741:SF0">
    <property type="entry name" value="ELONGATION FACTOR TS, MITOCHONDRIAL"/>
    <property type="match status" value="1"/>
</dbReference>
<keyword evidence="11" id="KW-1185">Reference proteome</keyword>
<dbReference type="PROSITE" id="PS01127">
    <property type="entry name" value="EF_TS_2"/>
    <property type="match status" value="1"/>
</dbReference>
<dbReference type="FunFam" id="1.10.286.20:FF:000001">
    <property type="entry name" value="Elongation factor Ts"/>
    <property type="match status" value="1"/>
</dbReference>
<dbReference type="SUPFAM" id="SSF46934">
    <property type="entry name" value="UBA-like"/>
    <property type="match status" value="1"/>
</dbReference>
<keyword evidence="3 6" id="KW-0963">Cytoplasm</keyword>
<dbReference type="KEGG" id="rpm:RSPPHO_00146"/>
<comment type="similarity">
    <text evidence="1 6 7">Belongs to the EF-Ts family.</text>
</comment>
<dbReference type="InterPro" id="IPR014039">
    <property type="entry name" value="Transl_elong_EFTs/EF1B_dimer"/>
</dbReference>
<organism evidence="10 11">
    <name type="scientific">Pararhodospirillum photometricum DSM 122</name>
    <dbReference type="NCBI Taxonomy" id="1150469"/>
    <lineage>
        <taxon>Bacteria</taxon>
        <taxon>Pseudomonadati</taxon>
        <taxon>Pseudomonadota</taxon>
        <taxon>Alphaproteobacteria</taxon>
        <taxon>Rhodospirillales</taxon>
        <taxon>Rhodospirillaceae</taxon>
        <taxon>Pararhodospirillum</taxon>
    </lineage>
</organism>
<dbReference type="GO" id="GO:0005737">
    <property type="term" value="C:cytoplasm"/>
    <property type="evidence" value="ECO:0007669"/>
    <property type="project" value="UniProtKB-SubCell"/>
</dbReference>
<evidence type="ECO:0000256" key="8">
    <source>
        <dbReference type="RuleBase" id="RU000643"/>
    </source>
</evidence>
<evidence type="ECO:0000256" key="1">
    <source>
        <dbReference type="ARBA" id="ARBA00005532"/>
    </source>
</evidence>
<dbReference type="PANTHER" id="PTHR11741">
    <property type="entry name" value="ELONGATION FACTOR TS"/>
    <property type="match status" value="1"/>
</dbReference>
<feature type="domain" description="Translation elongation factor EFTs/EF1B dimerisation" evidence="9">
    <location>
        <begin position="87"/>
        <end position="305"/>
    </location>
</feature>
<evidence type="ECO:0000256" key="7">
    <source>
        <dbReference type="RuleBase" id="RU000642"/>
    </source>
</evidence>
<dbReference type="STRING" id="1150469.RSPPHO_00146"/>
<sequence>MRSPHAQTTIVKKRTPMAEITAALVKGLREKTGAGMMDCKKALAETNGDMEAAIDWLRKKGLAAAAKKAGRTASEGLVGVKVEGTTGAVVEMNAETDFVARNEIFQGFVETLAGLALTTGSNVEALAQTNVPGTDRTVTEQITHLIATIGENMNLRRTAALTVEQGVVSAYMHTAVRPGLGKIGVLVALSSAADPAKLDEIGRQIAMHVAAANPQYATVAEVDSTAVERERAVLSEQARASGKPENIIEKMVEGRLRKFYEEVVLTEQVFVIDGETRISQVLEKAGKELGAPVTLAGFVRYQLGEGIEKEVTDFAAEVAAQLAR</sequence>
<dbReference type="Proteomes" id="UP000033220">
    <property type="component" value="Chromosome DSM 122"/>
</dbReference>
<dbReference type="InterPro" id="IPR001816">
    <property type="entry name" value="Transl_elong_EFTs/EF1B"/>
</dbReference>
<keyword evidence="4 6" id="KW-0251">Elongation factor</keyword>
<evidence type="ECO:0000256" key="2">
    <source>
        <dbReference type="ARBA" id="ARBA00016956"/>
    </source>
</evidence>
<dbReference type="Gene3D" id="1.10.286.20">
    <property type="match status" value="1"/>
</dbReference>
<dbReference type="AlphaFoldDB" id="H6SM89"/>
<dbReference type="SUPFAM" id="SSF54713">
    <property type="entry name" value="Elongation factor Ts (EF-Ts), dimerisation domain"/>
    <property type="match status" value="1"/>
</dbReference>
<comment type="function">
    <text evidence="6 7">Associates with the EF-Tu.GDP complex and induces the exchange of GDP to GTP. It remains bound to the aminoacyl-tRNA.EF-Tu.GTP complex up to the GTP hydrolysis stage on the ribosome.</text>
</comment>
<comment type="subcellular location">
    <subcellularLocation>
        <location evidence="6 8">Cytoplasm</location>
    </subcellularLocation>
</comment>
<proteinExistence type="inferred from homology"/>
<keyword evidence="5 6" id="KW-0648">Protein biosynthesis</keyword>
<dbReference type="InterPro" id="IPR009060">
    <property type="entry name" value="UBA-like_sf"/>
</dbReference>
<dbReference type="Pfam" id="PF00889">
    <property type="entry name" value="EF_TS"/>
    <property type="match status" value="1"/>
</dbReference>